<dbReference type="STRING" id="47427.A0A2H3D729"/>
<dbReference type="GO" id="GO:0016491">
    <property type="term" value="F:oxidoreductase activity"/>
    <property type="evidence" value="ECO:0007669"/>
    <property type="project" value="UniProtKB-KW"/>
</dbReference>
<dbReference type="CDD" id="cd05233">
    <property type="entry name" value="SDR_c"/>
    <property type="match status" value="1"/>
</dbReference>
<accession>A0A2H3D729</accession>
<dbReference type="OrthoDB" id="5336600at2759"/>
<dbReference type="Proteomes" id="UP000217790">
    <property type="component" value="Unassembled WGS sequence"/>
</dbReference>
<dbReference type="InterPro" id="IPR036291">
    <property type="entry name" value="NAD(P)-bd_dom_sf"/>
</dbReference>
<sequence length="226" mass="24994">MSSLVALILGAGPNVGHHVAKALQSQKYKVALGSRNPDVDKLKKDGFFPVKVDITLPDSVSAAYKTVSTELGTPNVVVFNAAVWRRPEVETDPLSLPLEDFKRTLSVSTSVYSVAQDALKGFRSLTSGPKAFIVTGNVLPFLPHDNTILYDLQTLKVVEAHLTEVFYNAYIKEDIRFGEGTIPAYSDFTKSGPAHAKVYWELISSEKPKGWDYRFTIDGKEWNKTN</sequence>
<dbReference type="PANTHER" id="PTHR43669">
    <property type="entry name" value="5-KETO-D-GLUCONATE 5-REDUCTASE"/>
    <property type="match status" value="1"/>
</dbReference>
<dbReference type="EMBL" id="KZ293707">
    <property type="protein sequence ID" value="PBK83296.1"/>
    <property type="molecule type" value="Genomic_DNA"/>
</dbReference>
<comment type="similarity">
    <text evidence="1">Belongs to the short-chain dehydrogenases/reductases (SDR) family.</text>
</comment>
<reference evidence="4" key="1">
    <citation type="journal article" date="2017" name="Nat. Ecol. Evol.">
        <title>Genome expansion and lineage-specific genetic innovations in the forest pathogenic fungi Armillaria.</title>
        <authorList>
            <person name="Sipos G."/>
            <person name="Prasanna A.N."/>
            <person name="Walter M.C."/>
            <person name="O'Connor E."/>
            <person name="Balint B."/>
            <person name="Krizsan K."/>
            <person name="Kiss B."/>
            <person name="Hess J."/>
            <person name="Varga T."/>
            <person name="Slot J."/>
            <person name="Riley R."/>
            <person name="Boka B."/>
            <person name="Rigling D."/>
            <person name="Barry K."/>
            <person name="Lee J."/>
            <person name="Mihaltcheva S."/>
            <person name="LaButti K."/>
            <person name="Lipzen A."/>
            <person name="Waldron R."/>
            <person name="Moloney N.M."/>
            <person name="Sperisen C."/>
            <person name="Kredics L."/>
            <person name="Vagvoelgyi C."/>
            <person name="Patrignani A."/>
            <person name="Fitzpatrick D."/>
            <person name="Nagy I."/>
            <person name="Doyle S."/>
            <person name="Anderson J.B."/>
            <person name="Grigoriev I.V."/>
            <person name="Gueldener U."/>
            <person name="Muensterkoetter M."/>
            <person name="Nagy L.G."/>
        </authorList>
    </citation>
    <scope>NUCLEOTIDE SEQUENCE [LARGE SCALE GENOMIC DNA]</scope>
    <source>
        <strain evidence="4">Ar21-2</strain>
    </source>
</reference>
<dbReference type="AlphaFoldDB" id="A0A2H3D729"/>
<organism evidence="3 4">
    <name type="scientific">Armillaria gallica</name>
    <name type="common">Bulbous honey fungus</name>
    <name type="synonym">Armillaria bulbosa</name>
    <dbReference type="NCBI Taxonomy" id="47427"/>
    <lineage>
        <taxon>Eukaryota</taxon>
        <taxon>Fungi</taxon>
        <taxon>Dikarya</taxon>
        <taxon>Basidiomycota</taxon>
        <taxon>Agaricomycotina</taxon>
        <taxon>Agaricomycetes</taxon>
        <taxon>Agaricomycetidae</taxon>
        <taxon>Agaricales</taxon>
        <taxon>Marasmiineae</taxon>
        <taxon>Physalacriaceae</taxon>
        <taxon>Armillaria</taxon>
    </lineage>
</organism>
<keyword evidence="4" id="KW-1185">Reference proteome</keyword>
<gene>
    <name evidence="3" type="ORF">ARMGADRAFT_1089411</name>
</gene>
<dbReference type="Gene3D" id="3.40.50.720">
    <property type="entry name" value="NAD(P)-binding Rossmann-like Domain"/>
    <property type="match status" value="1"/>
</dbReference>
<name>A0A2H3D729_ARMGA</name>
<dbReference type="InParanoid" id="A0A2H3D729"/>
<dbReference type="InterPro" id="IPR002347">
    <property type="entry name" value="SDR_fam"/>
</dbReference>
<evidence type="ECO:0000256" key="1">
    <source>
        <dbReference type="ARBA" id="ARBA00006484"/>
    </source>
</evidence>
<dbReference type="PANTHER" id="PTHR43669:SF4">
    <property type="entry name" value="SHORT-CHAIN DEHYDROGENASE"/>
    <property type="match status" value="1"/>
</dbReference>
<protein>
    <recommendedName>
        <fullName evidence="5">NAD(P)-binding protein</fullName>
    </recommendedName>
</protein>
<keyword evidence="2" id="KW-0560">Oxidoreductase</keyword>
<dbReference type="SUPFAM" id="SSF51735">
    <property type="entry name" value="NAD(P)-binding Rossmann-fold domains"/>
    <property type="match status" value="1"/>
</dbReference>
<evidence type="ECO:0008006" key="5">
    <source>
        <dbReference type="Google" id="ProtNLM"/>
    </source>
</evidence>
<evidence type="ECO:0000313" key="4">
    <source>
        <dbReference type="Proteomes" id="UP000217790"/>
    </source>
</evidence>
<dbReference type="OMA" id="VYWELIS"/>
<evidence type="ECO:0000256" key="2">
    <source>
        <dbReference type="ARBA" id="ARBA00023002"/>
    </source>
</evidence>
<dbReference type="Pfam" id="PF13561">
    <property type="entry name" value="adh_short_C2"/>
    <property type="match status" value="1"/>
</dbReference>
<proteinExistence type="inferred from homology"/>
<evidence type="ECO:0000313" key="3">
    <source>
        <dbReference type="EMBL" id="PBK83296.1"/>
    </source>
</evidence>